<accession>A0A2G8SJ24</accession>
<evidence type="ECO:0000313" key="2">
    <source>
        <dbReference type="EMBL" id="PIL33717.1"/>
    </source>
</evidence>
<evidence type="ECO:0000256" key="1">
    <source>
        <dbReference type="SAM" id="MobiDB-lite"/>
    </source>
</evidence>
<reference evidence="2 3" key="1">
    <citation type="journal article" date="2015" name="Sci. Rep.">
        <title>Chromosome-level genome map provides insights into diverse defense mechanisms in the medicinal fungus Ganoderma sinense.</title>
        <authorList>
            <person name="Zhu Y."/>
            <person name="Xu J."/>
            <person name="Sun C."/>
            <person name="Zhou S."/>
            <person name="Xu H."/>
            <person name="Nelson D.R."/>
            <person name="Qian J."/>
            <person name="Song J."/>
            <person name="Luo H."/>
            <person name="Xiang L."/>
            <person name="Li Y."/>
            <person name="Xu Z."/>
            <person name="Ji A."/>
            <person name="Wang L."/>
            <person name="Lu S."/>
            <person name="Hayward A."/>
            <person name="Sun W."/>
            <person name="Li X."/>
            <person name="Schwartz D.C."/>
            <person name="Wang Y."/>
            <person name="Chen S."/>
        </authorList>
    </citation>
    <scope>NUCLEOTIDE SEQUENCE [LARGE SCALE GENOMIC DNA]</scope>
    <source>
        <strain evidence="2 3">ZZ0214-1</strain>
    </source>
</reference>
<proteinExistence type="predicted"/>
<feature type="compositionally biased region" description="Polar residues" evidence="1">
    <location>
        <begin position="62"/>
        <end position="71"/>
    </location>
</feature>
<name>A0A2G8SJ24_9APHY</name>
<evidence type="ECO:0000313" key="3">
    <source>
        <dbReference type="Proteomes" id="UP000230002"/>
    </source>
</evidence>
<protein>
    <submittedName>
        <fullName evidence="2">Uncharacterized protein</fullName>
    </submittedName>
</protein>
<dbReference type="AlphaFoldDB" id="A0A2G8SJ24"/>
<organism evidence="2 3">
    <name type="scientific">Ganoderma sinense ZZ0214-1</name>
    <dbReference type="NCBI Taxonomy" id="1077348"/>
    <lineage>
        <taxon>Eukaryota</taxon>
        <taxon>Fungi</taxon>
        <taxon>Dikarya</taxon>
        <taxon>Basidiomycota</taxon>
        <taxon>Agaricomycotina</taxon>
        <taxon>Agaricomycetes</taxon>
        <taxon>Polyporales</taxon>
        <taxon>Polyporaceae</taxon>
        <taxon>Ganoderma</taxon>
    </lineage>
</organism>
<sequence>MSLAAFMTTTITAARIYRKMLHRLDSCPVNLCPIQVYRWLEQGALFVAGKLGLKPKPCLIASNQAHPSNGSPPLGSQRPSQSLTLSMFSARQRQADNRICVPAHSRSTYAHSSLYETQAS</sequence>
<feature type="region of interest" description="Disordered" evidence="1">
    <location>
        <begin position="62"/>
        <end position="82"/>
    </location>
</feature>
<dbReference type="Proteomes" id="UP000230002">
    <property type="component" value="Unassembled WGS sequence"/>
</dbReference>
<keyword evidence="3" id="KW-1185">Reference proteome</keyword>
<comment type="caution">
    <text evidence="2">The sequence shown here is derived from an EMBL/GenBank/DDBJ whole genome shotgun (WGS) entry which is preliminary data.</text>
</comment>
<dbReference type="EMBL" id="AYKW01000007">
    <property type="protein sequence ID" value="PIL33717.1"/>
    <property type="molecule type" value="Genomic_DNA"/>
</dbReference>
<gene>
    <name evidence="2" type="ORF">GSI_04342</name>
</gene>